<evidence type="ECO:0000313" key="2">
    <source>
        <dbReference type="Proteomes" id="UP000223363"/>
    </source>
</evidence>
<keyword evidence="2" id="KW-1185">Reference proteome</keyword>
<accession>A0A289YN06</accession>
<dbReference type="EMBL" id="MF285618">
    <property type="protein sequence ID" value="ATA65636.1"/>
    <property type="molecule type" value="Genomic_DNA"/>
</dbReference>
<proteinExistence type="predicted"/>
<reference evidence="2" key="1">
    <citation type="submission" date="2017-06" db="EMBL/GenBank/DDBJ databases">
        <authorList>
            <person name="Zhao X."/>
        </authorList>
    </citation>
    <scope>NUCLEOTIDE SEQUENCE [LARGE SCALE GENOMIC DNA]</scope>
</reference>
<name>A0A289YN06_9CAUD</name>
<dbReference type="Proteomes" id="UP000223363">
    <property type="component" value="Segment"/>
</dbReference>
<sequence>MTSQQERYRSVHIVDISNLLSLFKVMVSPYGLSVADCVRVAFLYAMTYSVNSDGSSVFDMRLRYRIVNEMEVLVEKSLIKHPLNNEEEYELHRTNIYLMIQKMSRNLGPQSSGYFGVIDSIEDIMFDFDLTLGTLYVRFKKPAWEAFKENSSISRLQRGNPRSLSQP</sequence>
<gene>
    <name evidence="1" type="ORF">2050HW_00301</name>
</gene>
<protein>
    <submittedName>
        <fullName evidence="1">Uncharacterized protein</fullName>
    </submittedName>
</protein>
<evidence type="ECO:0000313" key="1">
    <source>
        <dbReference type="EMBL" id="ATA65636.1"/>
    </source>
</evidence>
<organism evidence="1 2">
    <name type="scientific">Serratia phage vB_SmaM_ 2050HW</name>
    <dbReference type="NCBI Taxonomy" id="2024252"/>
    <lineage>
        <taxon>Viruses</taxon>
        <taxon>Duplodnaviria</taxon>
        <taxon>Heunggongvirae</taxon>
        <taxon>Uroviricota</taxon>
        <taxon>Caudoviricetes</taxon>
        <taxon>Chimalliviridae</taxon>
        <taxon>Moabitevirus</taxon>
        <taxon>Moabitevirus mv2050HW</taxon>
    </lineage>
</organism>